<dbReference type="InterPro" id="IPR009057">
    <property type="entry name" value="Homeodomain-like_sf"/>
</dbReference>
<protein>
    <recommendedName>
        <fullName evidence="2">HTH CENPB-type domain-containing protein</fullName>
    </recommendedName>
</protein>
<dbReference type="Pfam" id="PF03221">
    <property type="entry name" value="HTH_Tnp_Tc5"/>
    <property type="match status" value="1"/>
</dbReference>
<dbReference type="GO" id="GO:0003677">
    <property type="term" value="F:DNA binding"/>
    <property type="evidence" value="ECO:0007669"/>
    <property type="project" value="UniProtKB-KW"/>
</dbReference>
<keyword evidence="4" id="KW-1185">Reference proteome</keyword>
<name>A0AAV7JFZ8_9METZ</name>
<evidence type="ECO:0000259" key="2">
    <source>
        <dbReference type="Pfam" id="PF03221"/>
    </source>
</evidence>
<dbReference type="EMBL" id="JAKMXF010000338">
    <property type="protein sequence ID" value="KAI6647727.1"/>
    <property type="molecule type" value="Genomic_DNA"/>
</dbReference>
<comment type="caution">
    <text evidence="3">The sequence shown here is derived from an EMBL/GenBank/DDBJ whole genome shotgun (WGS) entry which is preliminary data.</text>
</comment>
<evidence type="ECO:0000313" key="3">
    <source>
        <dbReference type="EMBL" id="KAI6647727.1"/>
    </source>
</evidence>
<dbReference type="Proteomes" id="UP001165289">
    <property type="component" value="Unassembled WGS sequence"/>
</dbReference>
<dbReference type="AlphaFoldDB" id="A0AAV7JFZ8"/>
<dbReference type="InterPro" id="IPR006600">
    <property type="entry name" value="HTH_CenpB_DNA-bd_dom"/>
</dbReference>
<dbReference type="SUPFAM" id="SSF46689">
    <property type="entry name" value="Homeodomain-like"/>
    <property type="match status" value="1"/>
</dbReference>
<dbReference type="Gene3D" id="1.10.10.60">
    <property type="entry name" value="Homeodomain-like"/>
    <property type="match status" value="1"/>
</dbReference>
<proteinExistence type="predicted"/>
<feature type="domain" description="HTH CENPB-type" evidence="2">
    <location>
        <begin position="78"/>
        <end position="124"/>
    </location>
</feature>
<keyword evidence="1" id="KW-0238">DNA-binding</keyword>
<sequence length="126" mass="14462">MSGKSKCKRLNESQRFHVLARVSEPTPPSKRSLAREYEVSEGAIRKLCENRGVIRKRFALLSGETKQKNFEVLFVGFTDLEDMLYLWIDDMRRANLPVPPSLAIAKAKQTAEQLSISEDDFKTSWQ</sequence>
<reference evidence="3 4" key="1">
    <citation type="journal article" date="2023" name="BMC Biol.">
        <title>The compact genome of the sponge Oopsacas minuta (Hexactinellida) is lacking key metazoan core genes.</title>
        <authorList>
            <person name="Santini S."/>
            <person name="Schenkelaars Q."/>
            <person name="Jourda C."/>
            <person name="Duchesne M."/>
            <person name="Belahbib H."/>
            <person name="Rocher C."/>
            <person name="Selva M."/>
            <person name="Riesgo A."/>
            <person name="Vervoort M."/>
            <person name="Leys S.P."/>
            <person name="Kodjabachian L."/>
            <person name="Le Bivic A."/>
            <person name="Borchiellini C."/>
            <person name="Claverie J.M."/>
            <person name="Renard E."/>
        </authorList>
    </citation>
    <scope>NUCLEOTIDE SEQUENCE [LARGE SCALE GENOMIC DNA]</scope>
    <source>
        <strain evidence="3">SPO-2</strain>
    </source>
</reference>
<organism evidence="3 4">
    <name type="scientific">Oopsacas minuta</name>
    <dbReference type="NCBI Taxonomy" id="111878"/>
    <lineage>
        <taxon>Eukaryota</taxon>
        <taxon>Metazoa</taxon>
        <taxon>Porifera</taxon>
        <taxon>Hexactinellida</taxon>
        <taxon>Hexasterophora</taxon>
        <taxon>Lyssacinosida</taxon>
        <taxon>Leucopsacidae</taxon>
        <taxon>Oopsacas</taxon>
    </lineage>
</organism>
<evidence type="ECO:0000313" key="4">
    <source>
        <dbReference type="Proteomes" id="UP001165289"/>
    </source>
</evidence>
<evidence type="ECO:0000256" key="1">
    <source>
        <dbReference type="ARBA" id="ARBA00023125"/>
    </source>
</evidence>
<gene>
    <name evidence="3" type="ORF">LOD99_8568</name>
</gene>
<accession>A0AAV7JFZ8</accession>